<keyword evidence="2" id="KW-1185">Reference proteome</keyword>
<name>A0A443HT55_BYSSP</name>
<sequence>MRIPYAPSKPPEDSDPTTTEIYNRIAARRRPRPLIPLDLALLHTPPVADGYNSFVGALRTKTIVPQSLLELAICRIAVVNDAVYEWNAHAPLALKAGLPPSVLQYAREVSVMELKRAATARLAEKEVDGDVKEALERSGAGEVELAVLLYTDEMTVSVKVRDETFDALKKGFEGEELERKIVELTAVVAGYNAVSRILVSLDVGENNAKAMKSVQEIANELKGN</sequence>
<gene>
    <name evidence="1" type="ORF">C8Q69DRAFT_275834</name>
</gene>
<dbReference type="AlphaFoldDB" id="A0A443HT55"/>
<dbReference type="STRING" id="264951.A0A443HT55"/>
<protein>
    <submittedName>
        <fullName evidence="1">Putative 4-carboxymuconolactone decarboxylase</fullName>
    </submittedName>
</protein>
<dbReference type="GeneID" id="39596126"/>
<dbReference type="PANTHER" id="PTHR34846:SF11">
    <property type="entry name" value="4-CARBOXYMUCONOLACTONE DECARBOXYLASE FAMILY PROTEIN (AFU_ORTHOLOGUE AFUA_6G11590)"/>
    <property type="match status" value="1"/>
</dbReference>
<evidence type="ECO:0000313" key="1">
    <source>
        <dbReference type="EMBL" id="RWQ94940.1"/>
    </source>
</evidence>
<dbReference type="Gene3D" id="1.20.1290.10">
    <property type="entry name" value="AhpD-like"/>
    <property type="match status" value="1"/>
</dbReference>
<evidence type="ECO:0000313" key="2">
    <source>
        <dbReference type="Proteomes" id="UP000283841"/>
    </source>
</evidence>
<dbReference type="Proteomes" id="UP000283841">
    <property type="component" value="Unassembled WGS sequence"/>
</dbReference>
<organism evidence="1 2">
    <name type="scientific">Byssochlamys spectabilis</name>
    <name type="common">Paecilomyces variotii</name>
    <dbReference type="NCBI Taxonomy" id="264951"/>
    <lineage>
        <taxon>Eukaryota</taxon>
        <taxon>Fungi</taxon>
        <taxon>Dikarya</taxon>
        <taxon>Ascomycota</taxon>
        <taxon>Pezizomycotina</taxon>
        <taxon>Eurotiomycetes</taxon>
        <taxon>Eurotiomycetidae</taxon>
        <taxon>Eurotiales</taxon>
        <taxon>Thermoascaceae</taxon>
        <taxon>Paecilomyces</taxon>
    </lineage>
</organism>
<proteinExistence type="predicted"/>
<dbReference type="SUPFAM" id="SSF69118">
    <property type="entry name" value="AhpD-like"/>
    <property type="match status" value="1"/>
</dbReference>
<comment type="caution">
    <text evidence="1">The sequence shown here is derived from an EMBL/GenBank/DDBJ whole genome shotgun (WGS) entry which is preliminary data.</text>
</comment>
<accession>A0A443HT55</accession>
<dbReference type="InterPro" id="IPR029032">
    <property type="entry name" value="AhpD-like"/>
</dbReference>
<dbReference type="RefSeq" id="XP_028484585.1">
    <property type="nucleotide sequence ID" value="XM_028626849.1"/>
</dbReference>
<dbReference type="EMBL" id="RCNU01000006">
    <property type="protein sequence ID" value="RWQ94940.1"/>
    <property type="molecule type" value="Genomic_DNA"/>
</dbReference>
<dbReference type="PANTHER" id="PTHR34846">
    <property type="entry name" value="4-CARBOXYMUCONOLACTONE DECARBOXYLASE FAMILY PROTEIN (AFU_ORTHOLOGUE AFUA_6G11590)"/>
    <property type="match status" value="1"/>
</dbReference>
<reference evidence="1 2" key="1">
    <citation type="journal article" date="2018" name="Front. Microbiol.">
        <title>Genomic and genetic insights into a cosmopolitan fungus, Paecilomyces variotii (Eurotiales).</title>
        <authorList>
            <person name="Urquhart A.S."/>
            <person name="Mondo S.J."/>
            <person name="Makela M.R."/>
            <person name="Hane J.K."/>
            <person name="Wiebenga A."/>
            <person name="He G."/>
            <person name="Mihaltcheva S."/>
            <person name="Pangilinan J."/>
            <person name="Lipzen A."/>
            <person name="Barry K."/>
            <person name="de Vries R.P."/>
            <person name="Grigoriev I.V."/>
            <person name="Idnurm A."/>
        </authorList>
    </citation>
    <scope>NUCLEOTIDE SEQUENCE [LARGE SCALE GENOMIC DNA]</scope>
    <source>
        <strain evidence="1 2">CBS 101075</strain>
    </source>
</reference>
<dbReference type="VEuPathDB" id="FungiDB:C8Q69DRAFT_275834"/>